<dbReference type="Ensembl" id="ENSSHAT00000024432.1">
    <property type="protein sequence ID" value="ENSSHAP00000025863.1"/>
    <property type="gene ID" value="ENSSHAG00000014097.2"/>
</dbReference>
<dbReference type="InterPro" id="IPR002347">
    <property type="entry name" value="SDR_fam"/>
</dbReference>
<dbReference type="PANTHER" id="PTHR43544">
    <property type="entry name" value="SHORT-CHAIN DEHYDROGENASE/REDUCTASE"/>
    <property type="match status" value="1"/>
</dbReference>
<evidence type="ECO:0000313" key="2">
    <source>
        <dbReference type="Ensembl" id="ENSSHAP00000025863.1"/>
    </source>
</evidence>
<keyword evidence="3" id="KW-1185">Reference proteome</keyword>
<accession>A0A7N4NQV6</accession>
<dbReference type="InterPro" id="IPR036291">
    <property type="entry name" value="NAD(P)-bd_dom_sf"/>
</dbReference>
<evidence type="ECO:0008006" key="4">
    <source>
        <dbReference type="Google" id="ProtNLM"/>
    </source>
</evidence>
<dbReference type="PANTHER" id="PTHR43544:SF33">
    <property type="entry name" value="C-FACTOR"/>
    <property type="match status" value="1"/>
</dbReference>
<dbReference type="PRINTS" id="PR00081">
    <property type="entry name" value="GDHRDH"/>
</dbReference>
<dbReference type="InParanoid" id="A0A7N4NQV6"/>
<dbReference type="PRINTS" id="PR00080">
    <property type="entry name" value="SDRFAMILY"/>
</dbReference>
<dbReference type="AlphaFoldDB" id="A0A7N4NQV6"/>
<dbReference type="SUPFAM" id="SSF51735">
    <property type="entry name" value="NAD(P)-binding Rossmann-fold domains"/>
    <property type="match status" value="1"/>
</dbReference>
<dbReference type="GeneTree" id="ENSGT00940000163363"/>
<name>A0A7N4NQV6_SARHA</name>
<dbReference type="GO" id="GO:0016491">
    <property type="term" value="F:oxidoreductase activity"/>
    <property type="evidence" value="ECO:0007669"/>
    <property type="project" value="TreeGrafter"/>
</dbReference>
<dbReference type="Pfam" id="PF00106">
    <property type="entry name" value="adh_short"/>
    <property type="match status" value="1"/>
</dbReference>
<dbReference type="Gene3D" id="3.40.50.720">
    <property type="entry name" value="NAD(P)-binding Rossmann-like Domain"/>
    <property type="match status" value="1"/>
</dbReference>
<dbReference type="InterPro" id="IPR051468">
    <property type="entry name" value="Fungal_SecMetab_SDRs"/>
</dbReference>
<gene>
    <name evidence="2" type="primary">LOC100934230</name>
</gene>
<comment type="similarity">
    <text evidence="1">Belongs to the short-chain dehydrogenases/reductases (SDR) family.</text>
</comment>
<reference evidence="2" key="2">
    <citation type="submission" date="2025-08" db="UniProtKB">
        <authorList>
            <consortium name="Ensembl"/>
        </authorList>
    </citation>
    <scope>IDENTIFICATION</scope>
</reference>
<dbReference type="Proteomes" id="UP000007648">
    <property type="component" value="Unassembled WGS sequence"/>
</dbReference>
<organism evidence="2 3">
    <name type="scientific">Sarcophilus harrisii</name>
    <name type="common">Tasmanian devil</name>
    <name type="synonym">Sarcophilus laniarius</name>
    <dbReference type="NCBI Taxonomy" id="9305"/>
    <lineage>
        <taxon>Eukaryota</taxon>
        <taxon>Metazoa</taxon>
        <taxon>Chordata</taxon>
        <taxon>Craniata</taxon>
        <taxon>Vertebrata</taxon>
        <taxon>Euteleostomi</taxon>
        <taxon>Mammalia</taxon>
        <taxon>Metatheria</taxon>
        <taxon>Dasyuromorphia</taxon>
        <taxon>Dasyuridae</taxon>
        <taxon>Sarcophilus</taxon>
    </lineage>
</organism>
<evidence type="ECO:0000256" key="1">
    <source>
        <dbReference type="RuleBase" id="RU000363"/>
    </source>
</evidence>
<evidence type="ECO:0000313" key="3">
    <source>
        <dbReference type="Proteomes" id="UP000007648"/>
    </source>
</evidence>
<reference evidence="2 3" key="1">
    <citation type="journal article" date="2011" name="Proc. Natl. Acad. Sci. U.S.A.">
        <title>Genetic diversity and population structure of the endangered marsupial Sarcophilus harrisii (Tasmanian devil).</title>
        <authorList>
            <person name="Miller W."/>
            <person name="Hayes V.M."/>
            <person name="Ratan A."/>
            <person name="Petersen D.C."/>
            <person name="Wittekindt N.E."/>
            <person name="Miller J."/>
            <person name="Walenz B."/>
            <person name="Knight J."/>
            <person name="Qi J."/>
            <person name="Zhao F."/>
            <person name="Wang Q."/>
            <person name="Bedoya-Reina O.C."/>
            <person name="Katiyar N."/>
            <person name="Tomsho L.P."/>
            <person name="Kasson L.M."/>
            <person name="Hardie R.A."/>
            <person name="Woodbridge P."/>
            <person name="Tindall E.A."/>
            <person name="Bertelsen M.F."/>
            <person name="Dixon D."/>
            <person name="Pyecroft S."/>
            <person name="Helgen K.M."/>
            <person name="Lesk A.M."/>
            <person name="Pringle T.H."/>
            <person name="Patterson N."/>
            <person name="Zhang Y."/>
            <person name="Kreiss A."/>
            <person name="Woods G.M."/>
            <person name="Jones M.E."/>
            <person name="Schuster S.C."/>
        </authorList>
    </citation>
    <scope>NUCLEOTIDE SEQUENCE [LARGE SCALE GENOMIC DNA]</scope>
</reference>
<sequence length="322" mass="34697">MPGGLGLSFCRVSSGNPGFFLEPWLSTDALVTSECWVFGDELLQRGSLFRGPDLEWGTTGMSSLGASSGRRGCPWDLGLKACARPGEGGDIEHVPQPHNGIGDLKRAHGVFPLLLLKELQKLAAQHSNVRILPLDMENVASIQEAFLSVTDQLKGLGLNLLINNAGRAFSDSIHTESEENMHVLYQIHVSSNLKICQTFLPLLKKAAQTGPQDALSCSRAAIINMSSTAGSISELLGWELGPCLSYRCSKAALNMLTRCLGLALKKEGILCVAIHPGWVQTDMGTSSTFKVSIPPACISLSLGPFETENKHLADFYREHIIG</sequence>
<proteinExistence type="inferred from homology"/>
<dbReference type="GO" id="GO:0005737">
    <property type="term" value="C:cytoplasm"/>
    <property type="evidence" value="ECO:0007669"/>
    <property type="project" value="TreeGrafter"/>
</dbReference>
<protein>
    <recommendedName>
        <fullName evidence="4">C-factor</fullName>
    </recommendedName>
</protein>
<reference evidence="2" key="3">
    <citation type="submission" date="2025-09" db="UniProtKB">
        <authorList>
            <consortium name="Ensembl"/>
        </authorList>
    </citation>
    <scope>IDENTIFICATION</scope>
</reference>